<dbReference type="InterPro" id="IPR027381">
    <property type="entry name" value="LytR/CpsA/Psr_C"/>
</dbReference>
<evidence type="ECO:0000313" key="3">
    <source>
        <dbReference type="EMBL" id="TVT18086.1"/>
    </source>
</evidence>
<dbReference type="NCBIfam" id="NF035953">
    <property type="entry name" value="integrity_Cei"/>
    <property type="match status" value="1"/>
</dbReference>
<reference evidence="3 4" key="1">
    <citation type="submission" date="2019-07" db="EMBL/GenBank/DDBJ databases">
        <authorList>
            <person name="Duangmal K."/>
            <person name="Teo W.F.A."/>
        </authorList>
    </citation>
    <scope>NUCLEOTIDE SEQUENCE [LARGE SCALE GENOMIC DNA]</scope>
    <source>
        <strain evidence="3 4">TBRC 6029</strain>
    </source>
</reference>
<dbReference type="Proteomes" id="UP000320011">
    <property type="component" value="Unassembled WGS sequence"/>
</dbReference>
<evidence type="ECO:0000259" key="2">
    <source>
        <dbReference type="Pfam" id="PF13399"/>
    </source>
</evidence>
<comment type="caution">
    <text evidence="3">The sequence shown here is derived from an EMBL/GenBank/DDBJ whole genome shotgun (WGS) entry which is preliminary data.</text>
</comment>
<dbReference type="AlphaFoldDB" id="A0A558A1G0"/>
<feature type="transmembrane region" description="Helical" evidence="1">
    <location>
        <begin position="21"/>
        <end position="39"/>
    </location>
</feature>
<dbReference type="Pfam" id="PF13399">
    <property type="entry name" value="LytR_C"/>
    <property type="match status" value="1"/>
</dbReference>
<keyword evidence="4" id="KW-1185">Reference proteome</keyword>
<keyword evidence="1" id="KW-1133">Transmembrane helix</keyword>
<protein>
    <submittedName>
        <fullName evidence="3">LytR family transcriptional regulator</fullName>
    </submittedName>
</protein>
<dbReference type="OrthoDB" id="5194885at2"/>
<dbReference type="EMBL" id="VJWX01000699">
    <property type="protein sequence ID" value="TVT18086.1"/>
    <property type="molecule type" value="Genomic_DNA"/>
</dbReference>
<name>A0A558A1G0_9PSEU</name>
<evidence type="ECO:0000313" key="4">
    <source>
        <dbReference type="Proteomes" id="UP000320011"/>
    </source>
</evidence>
<reference evidence="3 4" key="2">
    <citation type="submission" date="2019-08" db="EMBL/GenBank/DDBJ databases">
        <title>Amycolatopsis acidicola sp. nov., isolated from peat swamp forest soil.</title>
        <authorList>
            <person name="Srisuk N."/>
        </authorList>
    </citation>
    <scope>NUCLEOTIDE SEQUENCE [LARGE SCALE GENOMIC DNA]</scope>
    <source>
        <strain evidence="3 4">TBRC 6029</strain>
    </source>
</reference>
<evidence type="ECO:0000256" key="1">
    <source>
        <dbReference type="SAM" id="Phobius"/>
    </source>
</evidence>
<keyword evidence="1" id="KW-0812">Transmembrane</keyword>
<sequence>MASGIGLGNRKKRGYRRRRPLPAMIFIGVLGLVAMVIWVRAITSRADIDAVLRCDPGPTPAQGMTFTSLSHSALDDIAPVPPDKVAVKVLNASQLRGQAAITTEGLRELGFTQIAQPENDPYYPKDTAAKCRGQIRFGDNGVSAARTLSLVLPCVELVKDTRADASVDLSIGGTFGDIRPTQQARQILQQLQTWSTQHPNGNEQSAPGSPVLDPALLTAARNVAC</sequence>
<dbReference type="RefSeq" id="WP_144593258.1">
    <property type="nucleotide sequence ID" value="NZ_VJWX01000699.1"/>
</dbReference>
<accession>A0A558A1G0</accession>
<keyword evidence="1" id="KW-0472">Membrane</keyword>
<feature type="domain" description="LytR/CpsA/Psr regulator C-terminal" evidence="2">
    <location>
        <begin position="85"/>
        <end position="175"/>
    </location>
</feature>
<proteinExistence type="predicted"/>
<gene>
    <name evidence="3" type="ORF">FNH05_35715</name>
</gene>
<organism evidence="3 4">
    <name type="scientific">Amycolatopsis rhizosphaerae</name>
    <dbReference type="NCBI Taxonomy" id="2053003"/>
    <lineage>
        <taxon>Bacteria</taxon>
        <taxon>Bacillati</taxon>
        <taxon>Actinomycetota</taxon>
        <taxon>Actinomycetes</taxon>
        <taxon>Pseudonocardiales</taxon>
        <taxon>Pseudonocardiaceae</taxon>
        <taxon>Amycolatopsis</taxon>
    </lineage>
</organism>